<dbReference type="AlphaFoldDB" id="A0A0F9T6J6"/>
<accession>A0A0F9T6J6</accession>
<dbReference type="EMBL" id="LAZR01001441">
    <property type="protein sequence ID" value="KKN44611.1"/>
    <property type="molecule type" value="Genomic_DNA"/>
</dbReference>
<name>A0A0F9T6J6_9ZZZZ</name>
<evidence type="ECO:0000313" key="2">
    <source>
        <dbReference type="EMBL" id="KKN44611.1"/>
    </source>
</evidence>
<feature type="compositionally biased region" description="Basic residues" evidence="1">
    <location>
        <begin position="1"/>
        <end position="20"/>
    </location>
</feature>
<feature type="compositionally biased region" description="Low complexity" evidence="1">
    <location>
        <begin position="39"/>
        <end position="52"/>
    </location>
</feature>
<feature type="region of interest" description="Disordered" evidence="1">
    <location>
        <begin position="1"/>
        <end position="75"/>
    </location>
</feature>
<evidence type="ECO:0000256" key="1">
    <source>
        <dbReference type="SAM" id="MobiDB-lite"/>
    </source>
</evidence>
<gene>
    <name evidence="2" type="ORF">LCGC14_0691490</name>
</gene>
<proteinExistence type="predicted"/>
<sequence length="101" mass="11025">MSKKKTKKVSKVKISKPKTKVKPEAKAIKTPPRKKKVSPKPVVKTKVQSKPVAKPETASKPKAVKRPPIALLSPQQSKGLPKRVLGTFAAKINEIITRING</sequence>
<reference evidence="2" key="1">
    <citation type="journal article" date="2015" name="Nature">
        <title>Complex archaea that bridge the gap between prokaryotes and eukaryotes.</title>
        <authorList>
            <person name="Spang A."/>
            <person name="Saw J.H."/>
            <person name="Jorgensen S.L."/>
            <person name="Zaremba-Niedzwiedzka K."/>
            <person name="Martijn J."/>
            <person name="Lind A.E."/>
            <person name="van Eijk R."/>
            <person name="Schleper C."/>
            <person name="Guy L."/>
            <person name="Ettema T.J."/>
        </authorList>
    </citation>
    <scope>NUCLEOTIDE SEQUENCE</scope>
</reference>
<organism evidence="2">
    <name type="scientific">marine sediment metagenome</name>
    <dbReference type="NCBI Taxonomy" id="412755"/>
    <lineage>
        <taxon>unclassified sequences</taxon>
        <taxon>metagenomes</taxon>
        <taxon>ecological metagenomes</taxon>
    </lineage>
</organism>
<protein>
    <submittedName>
        <fullName evidence="2">Uncharacterized protein</fullName>
    </submittedName>
</protein>
<comment type="caution">
    <text evidence="2">The sequence shown here is derived from an EMBL/GenBank/DDBJ whole genome shotgun (WGS) entry which is preliminary data.</text>
</comment>